<dbReference type="CDD" id="cd22247">
    <property type="entry name" value="MCM8_WHD"/>
    <property type="match status" value="1"/>
</dbReference>
<evidence type="ECO:0000313" key="18">
    <source>
        <dbReference type="EMBL" id="KAJ1528304.1"/>
    </source>
</evidence>
<dbReference type="Pfam" id="PF17855">
    <property type="entry name" value="MCM_lid"/>
    <property type="match status" value="1"/>
</dbReference>
<organism evidence="18 19">
    <name type="scientific">Megalurothrips usitatus</name>
    <name type="common">bean blossom thrips</name>
    <dbReference type="NCBI Taxonomy" id="439358"/>
    <lineage>
        <taxon>Eukaryota</taxon>
        <taxon>Metazoa</taxon>
        <taxon>Ecdysozoa</taxon>
        <taxon>Arthropoda</taxon>
        <taxon>Hexapoda</taxon>
        <taxon>Insecta</taxon>
        <taxon>Pterygota</taxon>
        <taxon>Neoptera</taxon>
        <taxon>Paraneoptera</taxon>
        <taxon>Thysanoptera</taxon>
        <taxon>Terebrantia</taxon>
        <taxon>Thripoidea</taxon>
        <taxon>Thripidae</taxon>
        <taxon>Megalurothrips</taxon>
    </lineage>
</organism>
<evidence type="ECO:0000256" key="3">
    <source>
        <dbReference type="ARBA" id="ARBA00012551"/>
    </source>
</evidence>
<dbReference type="PANTHER" id="PTHR11630:SF47">
    <property type="entry name" value="DNA HELICASE MCM8"/>
    <property type="match status" value="1"/>
</dbReference>
<dbReference type="InterPro" id="IPR027417">
    <property type="entry name" value="P-loop_NTPase"/>
</dbReference>
<reference evidence="18" key="1">
    <citation type="submission" date="2022-12" db="EMBL/GenBank/DDBJ databases">
        <title>Chromosome-level genome assembly of the bean flower thrips Megalurothrips usitatus.</title>
        <authorList>
            <person name="Ma L."/>
            <person name="Liu Q."/>
            <person name="Li H."/>
            <person name="Cai W."/>
        </authorList>
    </citation>
    <scope>NUCLEOTIDE SEQUENCE</scope>
    <source>
        <strain evidence="18">Cailab_2022a</strain>
    </source>
</reference>
<feature type="region of interest" description="Disordered" evidence="16">
    <location>
        <begin position="1"/>
        <end position="88"/>
    </location>
</feature>
<dbReference type="InterPro" id="IPR058767">
    <property type="entry name" value="MCM8_N"/>
</dbReference>
<evidence type="ECO:0000256" key="6">
    <source>
        <dbReference type="ARBA" id="ARBA00022801"/>
    </source>
</evidence>
<keyword evidence="4 15" id="KW-0547">Nucleotide-binding</keyword>
<protein>
    <recommendedName>
        <fullName evidence="12">DNA helicase MCM8</fullName>
        <ecNumber evidence="3">3.6.4.12</ecNumber>
    </recommendedName>
    <alternativeName>
        <fullName evidence="13">Minichromosome maintenance 8</fullName>
    </alternativeName>
</protein>
<feature type="compositionally biased region" description="Low complexity" evidence="16">
    <location>
        <begin position="54"/>
        <end position="67"/>
    </location>
</feature>
<evidence type="ECO:0000256" key="4">
    <source>
        <dbReference type="ARBA" id="ARBA00022741"/>
    </source>
</evidence>
<evidence type="ECO:0000256" key="15">
    <source>
        <dbReference type="RuleBase" id="RU004070"/>
    </source>
</evidence>
<evidence type="ECO:0000256" key="14">
    <source>
        <dbReference type="ARBA" id="ARBA00047995"/>
    </source>
</evidence>
<dbReference type="Pfam" id="PF17207">
    <property type="entry name" value="MCM_OB"/>
    <property type="match status" value="1"/>
</dbReference>
<dbReference type="InterPro" id="IPR031327">
    <property type="entry name" value="MCM"/>
</dbReference>
<evidence type="ECO:0000256" key="1">
    <source>
        <dbReference type="ARBA" id="ARBA00004123"/>
    </source>
</evidence>
<dbReference type="FunFam" id="2.20.28.10:FF:000007">
    <property type="entry name" value="DNA helicase MCM8 isoform X1"/>
    <property type="match status" value="1"/>
</dbReference>
<keyword evidence="7" id="KW-0347">Helicase</keyword>
<dbReference type="PANTHER" id="PTHR11630">
    <property type="entry name" value="DNA REPLICATION LICENSING FACTOR MCM FAMILY MEMBER"/>
    <property type="match status" value="1"/>
</dbReference>
<keyword evidence="5" id="KW-0227">DNA damage</keyword>
<dbReference type="EMBL" id="JAPTSV010000004">
    <property type="protein sequence ID" value="KAJ1528304.1"/>
    <property type="molecule type" value="Genomic_DNA"/>
</dbReference>
<evidence type="ECO:0000256" key="13">
    <source>
        <dbReference type="ARBA" id="ARBA00042306"/>
    </source>
</evidence>
<keyword evidence="8 15" id="KW-0067">ATP-binding</keyword>
<dbReference type="InterPro" id="IPR041562">
    <property type="entry name" value="MCM_lid"/>
</dbReference>
<dbReference type="Proteomes" id="UP001075354">
    <property type="component" value="Chromosome 4"/>
</dbReference>
<evidence type="ECO:0000256" key="16">
    <source>
        <dbReference type="SAM" id="MobiDB-lite"/>
    </source>
</evidence>
<dbReference type="GO" id="GO:0005634">
    <property type="term" value="C:nucleus"/>
    <property type="evidence" value="ECO:0007669"/>
    <property type="project" value="UniProtKB-SubCell"/>
</dbReference>
<comment type="similarity">
    <text evidence="2 15">Belongs to the MCM family.</text>
</comment>
<dbReference type="Pfam" id="PF00493">
    <property type="entry name" value="MCM"/>
    <property type="match status" value="1"/>
</dbReference>
<proteinExistence type="inferred from homology"/>
<evidence type="ECO:0000259" key="17">
    <source>
        <dbReference type="PROSITE" id="PS50051"/>
    </source>
</evidence>
<dbReference type="GO" id="GO:0003697">
    <property type="term" value="F:single-stranded DNA binding"/>
    <property type="evidence" value="ECO:0007669"/>
    <property type="project" value="TreeGrafter"/>
</dbReference>
<accession>A0AAV7XTY3</accession>
<keyword evidence="6" id="KW-0378">Hydrolase</keyword>
<keyword evidence="10" id="KW-0234">DNA repair</keyword>
<dbReference type="PROSITE" id="PS50051">
    <property type="entry name" value="MCM_2"/>
    <property type="match status" value="1"/>
</dbReference>
<evidence type="ECO:0000256" key="5">
    <source>
        <dbReference type="ARBA" id="ARBA00022763"/>
    </source>
</evidence>
<dbReference type="SMART" id="SM00350">
    <property type="entry name" value="MCM"/>
    <property type="match status" value="1"/>
</dbReference>
<evidence type="ECO:0000313" key="19">
    <source>
        <dbReference type="Proteomes" id="UP001075354"/>
    </source>
</evidence>
<dbReference type="GO" id="GO:0017116">
    <property type="term" value="F:single-stranded DNA helicase activity"/>
    <property type="evidence" value="ECO:0007669"/>
    <property type="project" value="TreeGrafter"/>
</dbReference>
<dbReference type="FunFam" id="3.40.50.300:FF:000650">
    <property type="entry name" value="DNA helicase MCM8 isoform X1"/>
    <property type="match status" value="1"/>
</dbReference>
<dbReference type="Gene3D" id="2.40.50.140">
    <property type="entry name" value="Nucleic acid-binding proteins"/>
    <property type="match status" value="1"/>
</dbReference>
<dbReference type="GO" id="GO:0000724">
    <property type="term" value="P:double-strand break repair via homologous recombination"/>
    <property type="evidence" value="ECO:0007669"/>
    <property type="project" value="UniProtKB-ARBA"/>
</dbReference>
<evidence type="ECO:0000256" key="12">
    <source>
        <dbReference type="ARBA" id="ARBA00041084"/>
    </source>
</evidence>
<evidence type="ECO:0000256" key="10">
    <source>
        <dbReference type="ARBA" id="ARBA00023204"/>
    </source>
</evidence>
<dbReference type="Gene3D" id="3.40.50.300">
    <property type="entry name" value="P-loop containing nucleotide triphosphate hydrolases"/>
    <property type="match status" value="1"/>
</dbReference>
<sequence length="853" mass="93424">MSGAPPAGNGWRGRGRGGGIGGGRGGGNWRGRGNNYRRRNWWGGRSGGGGGSRGSSRGAANSNNFNGRNDDSIEPHLSQLSSQGGSQPRITSLFDIVPGPYRGWKLYFHLEGFAEGSATVKKVRAVEAFVKRHRRLYPPAEIEERRAYSLDLKTISVDDDFNSEWPTFKDDLNEEPEHSLGCLGLGMHQVVLQALEEEARAQLSDAEKAQLPPHDLAAIRVRILNHEPVLQLKTLKANYFGKLVSIRGTVIRVGNLKLLCVWMAFSCNTCSSIQCVRQPQGKYTMPTKCSADGCRARSFTPKHASPFTQTVNYQSIRLQEIADDEHREGGRVPRNVEVELMEDLVDSCVPGDVVTVTGIIRVHNTEESVRQKNSSMFLLYIEAASVINNKKNNAAGGKNSVGVEFNLKDYYAIQEIHAEPALFRLLVNSLCPAIFGHEVVKAGLLLGLAGGAHFNGRDGRSDPHILVVGDPGLGKSQMLQACASVAPRGVYVCGNTSTTSGLTVTLSRESGGDFALEAGALVLADQGCCCIDEFDKMSSQHQALLEAMEQQSISIAKAGVVCSLPARTSILAAANPVSGHYNRAKTVSENLRMGQALLSRFDLVFILMDQPNEHLDNLLSEHVMALHSGIRSRGSVSEASSSQVPKDMTVGDGEVPLSERLRLYPNEQFDPIPHQLLRKYIAYARKYVSPILSDEANTIIKQFYLDLRKKHHTADSTPVTTRQLESLIRLTEARAKLELREKATHQDALDVIEIFRSSLVDSFADELGVLDFNRSQNGSGMSSRNKAKKFIAVLQRRSELQSKSIFSAAELREVAQTCGVMGADFFDFVNTLNTQGFLLKKGKQLYQLLSAGQ</sequence>
<dbReference type="InterPro" id="IPR056875">
    <property type="entry name" value="MCM8/REC_WHD"/>
</dbReference>
<feature type="compositionally biased region" description="Low complexity" evidence="16">
    <location>
        <begin position="77"/>
        <end position="87"/>
    </location>
</feature>
<dbReference type="SMART" id="SM00382">
    <property type="entry name" value="AAA"/>
    <property type="match status" value="1"/>
</dbReference>
<dbReference type="InterPro" id="IPR033762">
    <property type="entry name" value="MCM_OB"/>
</dbReference>
<dbReference type="CDD" id="cd17759">
    <property type="entry name" value="MCM8"/>
    <property type="match status" value="1"/>
</dbReference>
<dbReference type="GO" id="GO:0097362">
    <property type="term" value="C:MCM8-MCM9 complex"/>
    <property type="evidence" value="ECO:0007669"/>
    <property type="project" value="UniProtKB-ARBA"/>
</dbReference>
<dbReference type="AlphaFoldDB" id="A0AAV7XTY3"/>
<evidence type="ECO:0000256" key="2">
    <source>
        <dbReference type="ARBA" id="ARBA00008010"/>
    </source>
</evidence>
<feature type="compositionally biased region" description="Gly residues" evidence="16">
    <location>
        <begin position="44"/>
        <end position="53"/>
    </location>
</feature>
<dbReference type="PRINTS" id="PR01657">
    <property type="entry name" value="MCMFAMILY"/>
</dbReference>
<keyword evidence="9 15" id="KW-0238">DNA-binding</keyword>
<dbReference type="GO" id="GO:0005524">
    <property type="term" value="F:ATP binding"/>
    <property type="evidence" value="ECO:0007669"/>
    <property type="project" value="UniProtKB-KW"/>
</dbReference>
<feature type="domain" description="MCM C-terminal AAA(+) ATPase" evidence="17">
    <location>
        <begin position="422"/>
        <end position="623"/>
    </location>
</feature>
<dbReference type="GO" id="GO:0016787">
    <property type="term" value="F:hydrolase activity"/>
    <property type="evidence" value="ECO:0007669"/>
    <property type="project" value="UniProtKB-KW"/>
</dbReference>
<dbReference type="InterPro" id="IPR001208">
    <property type="entry name" value="MCM_dom"/>
</dbReference>
<keyword evidence="11" id="KW-0539">Nucleus</keyword>
<dbReference type="SUPFAM" id="SSF52540">
    <property type="entry name" value="P-loop containing nucleoside triphosphate hydrolases"/>
    <property type="match status" value="1"/>
</dbReference>
<keyword evidence="19" id="KW-1185">Reference proteome</keyword>
<dbReference type="SUPFAM" id="SSF50249">
    <property type="entry name" value="Nucleic acid-binding proteins"/>
    <property type="match status" value="1"/>
</dbReference>
<comment type="caution">
    <text evidence="18">The sequence shown here is derived from an EMBL/GenBank/DDBJ whole genome shotgun (WGS) entry which is preliminary data.</text>
</comment>
<dbReference type="EC" id="3.6.4.12" evidence="3"/>
<evidence type="ECO:0000256" key="7">
    <source>
        <dbReference type="ARBA" id="ARBA00022806"/>
    </source>
</evidence>
<feature type="compositionally biased region" description="Gly residues" evidence="16">
    <location>
        <begin position="10"/>
        <end position="30"/>
    </location>
</feature>
<gene>
    <name evidence="18" type="ORF">ONE63_006727</name>
</gene>
<comment type="catalytic activity">
    <reaction evidence="14">
        <text>ATP + H2O = ADP + phosphate + H(+)</text>
        <dbReference type="Rhea" id="RHEA:13065"/>
        <dbReference type="ChEBI" id="CHEBI:15377"/>
        <dbReference type="ChEBI" id="CHEBI:15378"/>
        <dbReference type="ChEBI" id="CHEBI:30616"/>
        <dbReference type="ChEBI" id="CHEBI:43474"/>
        <dbReference type="ChEBI" id="CHEBI:456216"/>
        <dbReference type="EC" id="3.6.4.12"/>
    </reaction>
</comment>
<comment type="subcellular location">
    <subcellularLocation>
        <location evidence="1">Nucleus</location>
    </subcellularLocation>
</comment>
<evidence type="ECO:0000256" key="11">
    <source>
        <dbReference type="ARBA" id="ARBA00023242"/>
    </source>
</evidence>
<name>A0AAV7XTY3_9NEOP</name>
<evidence type="ECO:0000256" key="8">
    <source>
        <dbReference type="ARBA" id="ARBA00022840"/>
    </source>
</evidence>
<dbReference type="InterPro" id="IPR003593">
    <property type="entry name" value="AAA+_ATPase"/>
</dbReference>
<dbReference type="Pfam" id="PF25051">
    <property type="entry name" value="WHD_MCM8"/>
    <property type="match status" value="1"/>
</dbReference>
<dbReference type="Pfam" id="PF26065">
    <property type="entry name" value="MCM8_N"/>
    <property type="match status" value="1"/>
</dbReference>
<dbReference type="InterPro" id="IPR012340">
    <property type="entry name" value="NA-bd_OB-fold"/>
</dbReference>
<dbReference type="Gene3D" id="2.20.28.10">
    <property type="match status" value="1"/>
</dbReference>
<evidence type="ECO:0000256" key="9">
    <source>
        <dbReference type="ARBA" id="ARBA00023125"/>
    </source>
</evidence>